<evidence type="ECO:0000256" key="1">
    <source>
        <dbReference type="SAM" id="MobiDB-lite"/>
    </source>
</evidence>
<dbReference type="HOGENOM" id="CLU_095026_0_0_1"/>
<feature type="region of interest" description="Disordered" evidence="1">
    <location>
        <begin position="1"/>
        <end position="26"/>
    </location>
</feature>
<dbReference type="OrthoDB" id="3431997at2759"/>
<accession>A0A0C3CU40</accession>
<dbReference type="STRING" id="913774.A0A0C3CU40"/>
<dbReference type="InParanoid" id="A0A0C3CU40"/>
<dbReference type="EMBL" id="KN832874">
    <property type="protein sequence ID" value="KIN02524.1"/>
    <property type="molecule type" value="Genomic_DNA"/>
</dbReference>
<organism evidence="2 3">
    <name type="scientific">Oidiodendron maius (strain Zn)</name>
    <dbReference type="NCBI Taxonomy" id="913774"/>
    <lineage>
        <taxon>Eukaryota</taxon>
        <taxon>Fungi</taxon>
        <taxon>Dikarya</taxon>
        <taxon>Ascomycota</taxon>
        <taxon>Pezizomycotina</taxon>
        <taxon>Leotiomycetes</taxon>
        <taxon>Leotiomycetes incertae sedis</taxon>
        <taxon>Myxotrichaceae</taxon>
        <taxon>Oidiodendron</taxon>
    </lineage>
</organism>
<protein>
    <submittedName>
        <fullName evidence="2">Uncharacterized protein</fullName>
    </submittedName>
</protein>
<gene>
    <name evidence="2" type="ORF">OIDMADRAFT_143847</name>
</gene>
<evidence type="ECO:0000313" key="2">
    <source>
        <dbReference type="EMBL" id="KIN02524.1"/>
    </source>
</evidence>
<dbReference type="Proteomes" id="UP000054321">
    <property type="component" value="Unassembled WGS sequence"/>
</dbReference>
<proteinExistence type="predicted"/>
<keyword evidence="3" id="KW-1185">Reference proteome</keyword>
<name>A0A0C3CU40_OIDMZ</name>
<reference evidence="3" key="2">
    <citation type="submission" date="2015-01" db="EMBL/GenBank/DDBJ databases">
        <title>Evolutionary Origins and Diversification of the Mycorrhizal Mutualists.</title>
        <authorList>
            <consortium name="DOE Joint Genome Institute"/>
            <consortium name="Mycorrhizal Genomics Consortium"/>
            <person name="Kohler A."/>
            <person name="Kuo A."/>
            <person name="Nagy L.G."/>
            <person name="Floudas D."/>
            <person name="Copeland A."/>
            <person name="Barry K.W."/>
            <person name="Cichocki N."/>
            <person name="Veneault-Fourrey C."/>
            <person name="LaButti K."/>
            <person name="Lindquist E.A."/>
            <person name="Lipzen A."/>
            <person name="Lundell T."/>
            <person name="Morin E."/>
            <person name="Murat C."/>
            <person name="Riley R."/>
            <person name="Ohm R."/>
            <person name="Sun H."/>
            <person name="Tunlid A."/>
            <person name="Henrissat B."/>
            <person name="Grigoriev I.V."/>
            <person name="Hibbett D.S."/>
            <person name="Martin F."/>
        </authorList>
    </citation>
    <scope>NUCLEOTIDE SEQUENCE [LARGE SCALE GENOMIC DNA]</scope>
    <source>
        <strain evidence="3">Zn</strain>
    </source>
</reference>
<dbReference type="AlphaFoldDB" id="A0A0C3CU40"/>
<evidence type="ECO:0000313" key="3">
    <source>
        <dbReference type="Proteomes" id="UP000054321"/>
    </source>
</evidence>
<reference evidence="2 3" key="1">
    <citation type="submission" date="2014-04" db="EMBL/GenBank/DDBJ databases">
        <authorList>
            <consortium name="DOE Joint Genome Institute"/>
            <person name="Kuo A."/>
            <person name="Martino E."/>
            <person name="Perotto S."/>
            <person name="Kohler A."/>
            <person name="Nagy L.G."/>
            <person name="Floudas D."/>
            <person name="Copeland A."/>
            <person name="Barry K.W."/>
            <person name="Cichocki N."/>
            <person name="Veneault-Fourrey C."/>
            <person name="LaButti K."/>
            <person name="Lindquist E.A."/>
            <person name="Lipzen A."/>
            <person name="Lundell T."/>
            <person name="Morin E."/>
            <person name="Murat C."/>
            <person name="Sun H."/>
            <person name="Tunlid A."/>
            <person name="Henrissat B."/>
            <person name="Grigoriev I.V."/>
            <person name="Hibbett D.S."/>
            <person name="Martin F."/>
            <person name="Nordberg H.P."/>
            <person name="Cantor M.N."/>
            <person name="Hua S.X."/>
        </authorList>
    </citation>
    <scope>NUCLEOTIDE SEQUENCE [LARGE SCALE GENOMIC DNA]</scope>
    <source>
        <strain evidence="2 3">Zn</strain>
    </source>
</reference>
<sequence length="239" mass="27082">MPSSLPGDDRISSAPPRRRATDSSIAASEYDQNALGLIPSSEHEIGVYREGVSGNLHLSSRDKTPLYFIRSSVFRPGIPDVTMFEGKDKNGAVLGVCRYASFSTSINVGRGDPQQPNDMVWEEVAKTSRDHSSYKFSVWSRDQERKTYSWKRTRDPSIKGTKSSRLDRRSWKLEDDATGQVVAVFAANGINRSWTKVGKVRLLASEGREWEEWVLLTCLGLYEKARRRAIARRDLSWFF</sequence>